<dbReference type="EMBL" id="JAGGJB010000003">
    <property type="protein sequence ID" value="MDN7124411.1"/>
    <property type="molecule type" value="Genomic_DNA"/>
</dbReference>
<dbReference type="PROSITE" id="PS00018">
    <property type="entry name" value="EF_HAND_1"/>
    <property type="match status" value="1"/>
</dbReference>
<accession>A0AAW7R0T5</accession>
<dbReference type="AlphaFoldDB" id="A0AAW7R0T5"/>
<evidence type="ECO:0008006" key="6">
    <source>
        <dbReference type="Google" id="ProtNLM"/>
    </source>
</evidence>
<feature type="chain" id="PRO_5043577711" description="EF-hand domain-containing protein" evidence="1">
    <location>
        <begin position="26"/>
        <end position="307"/>
    </location>
</feature>
<keyword evidence="4" id="KW-1185">Reference proteome</keyword>
<feature type="signal peptide" evidence="1">
    <location>
        <begin position="1"/>
        <end position="25"/>
    </location>
</feature>
<sequence length="307" mass="33297">MFSTHRFTLAVAFIVSLVTIPFAQAQIQTYEFSGTLDPNASQGFTQFYISAQIDSTAILVYQDPETQRYENAVGTMNFSLSSPNSGVGAPLNANYSGTVNEVVYSKGVAGDSLQIEAIFDTVFAFPVTARGMIHIEQIEQPFIELSGLFPGVLTGSYSATIEFAREVYERDATEPFSRFAGAGTVTSVVGTLAAFDTDRDGVIDDLDLCSASLVEETVIFGGWLDSGVTNYTDESGCTIMDRYAACEAEEATQPTSPWGWFQPVYSGPTYCEQQVVYGLQDDGIIDYTEGRMLRNALNLSHSSQGPS</sequence>
<evidence type="ECO:0000313" key="2">
    <source>
        <dbReference type="EMBL" id="MDN7124411.1"/>
    </source>
</evidence>
<comment type="caution">
    <text evidence="2">The sequence shown here is derived from an EMBL/GenBank/DDBJ whole genome shotgun (WGS) entry which is preliminary data.</text>
</comment>
<dbReference type="InterPro" id="IPR018247">
    <property type="entry name" value="EF_Hand_1_Ca_BS"/>
</dbReference>
<reference evidence="4 5" key="1">
    <citation type="submission" date="2021-03" db="EMBL/GenBank/DDBJ databases">
        <title>Pseudidiomarina terrestris, a new bacterium isolated from saline soil.</title>
        <authorList>
            <person name="Galisteo C."/>
            <person name="De La Haba R."/>
            <person name="Sanchez-Porro C."/>
            <person name="Ventosa A."/>
        </authorList>
    </citation>
    <scope>NUCLEOTIDE SEQUENCE [LARGE SCALE GENOMIC DNA]</scope>
    <source>
        <strain evidence="2 5">1APP75-32.1</strain>
        <strain evidence="4">1APR75-15</strain>
        <strain evidence="3">1ASR75-15</strain>
    </source>
</reference>
<dbReference type="RefSeq" id="WP_301774399.1">
    <property type="nucleotide sequence ID" value="NZ_JAGGJB010000003.1"/>
</dbReference>
<evidence type="ECO:0000256" key="1">
    <source>
        <dbReference type="SAM" id="SignalP"/>
    </source>
</evidence>
<evidence type="ECO:0000313" key="5">
    <source>
        <dbReference type="Proteomes" id="UP001169492"/>
    </source>
</evidence>
<proteinExistence type="predicted"/>
<dbReference type="EMBL" id="JAGGJC010000001">
    <property type="protein sequence ID" value="MDN7129298.1"/>
    <property type="molecule type" value="Genomic_DNA"/>
</dbReference>
<keyword evidence="1" id="KW-0732">Signal</keyword>
<evidence type="ECO:0000313" key="4">
    <source>
        <dbReference type="Proteomes" id="UP001169491"/>
    </source>
</evidence>
<name>A0AAW7R0T5_9GAMM</name>
<organism evidence="2 5">
    <name type="scientific">Pseudidiomarina terrestris</name>
    <dbReference type="NCBI Taxonomy" id="2820060"/>
    <lineage>
        <taxon>Bacteria</taxon>
        <taxon>Pseudomonadati</taxon>
        <taxon>Pseudomonadota</taxon>
        <taxon>Gammaproteobacteria</taxon>
        <taxon>Alteromonadales</taxon>
        <taxon>Idiomarinaceae</taxon>
        <taxon>Pseudidiomarina</taxon>
    </lineage>
</organism>
<gene>
    <name evidence="2" type="ORF">J6I90_05920</name>
    <name evidence="3" type="ORF">J6I92_05385</name>
</gene>
<dbReference type="Proteomes" id="UP001169491">
    <property type="component" value="Unassembled WGS sequence"/>
</dbReference>
<protein>
    <recommendedName>
        <fullName evidence="6">EF-hand domain-containing protein</fullName>
    </recommendedName>
</protein>
<evidence type="ECO:0000313" key="3">
    <source>
        <dbReference type="EMBL" id="MDN7129298.1"/>
    </source>
</evidence>
<dbReference type="Proteomes" id="UP001169492">
    <property type="component" value="Unassembled WGS sequence"/>
</dbReference>